<name>B5CZ71_PHOPM</name>
<evidence type="ECO:0000313" key="2">
    <source>
        <dbReference type="Proteomes" id="UP000003452"/>
    </source>
</evidence>
<dbReference type="AlphaFoldDB" id="B5CZ71"/>
<reference evidence="1 2" key="1">
    <citation type="submission" date="2008-08" db="EMBL/GenBank/DDBJ databases">
        <title>Draft genome sequence of Bacteroides plebeius (DSM 17135).</title>
        <authorList>
            <person name="Sudarsanam P."/>
            <person name="Ley R."/>
            <person name="Guruge J."/>
            <person name="Turnbaugh P.J."/>
            <person name="Mahowald M."/>
            <person name="Liep D."/>
            <person name="Gordon J."/>
        </authorList>
    </citation>
    <scope>NUCLEOTIDE SEQUENCE [LARGE SCALE GENOMIC DNA]</scope>
    <source>
        <strain evidence="2">DSM 17135 / JCM 12973 / M2</strain>
    </source>
</reference>
<reference evidence="1 2" key="2">
    <citation type="submission" date="2008-08" db="EMBL/GenBank/DDBJ databases">
        <authorList>
            <person name="Fulton L."/>
            <person name="Clifton S."/>
            <person name="Fulton B."/>
            <person name="Xu J."/>
            <person name="Minx P."/>
            <person name="Pepin K.H."/>
            <person name="Johnson M."/>
            <person name="Thiruvilangam P."/>
            <person name="Bhonagiri V."/>
            <person name="Nash W.E."/>
            <person name="Mardis E.R."/>
            <person name="Wilson R.K."/>
        </authorList>
    </citation>
    <scope>NUCLEOTIDE SEQUENCE [LARGE SCALE GENOMIC DNA]</scope>
    <source>
        <strain evidence="2">DSM 17135 / JCM 12973 / M2</strain>
    </source>
</reference>
<dbReference type="eggNOG" id="ENOG5032SMQ">
    <property type="taxonomic scope" value="Bacteria"/>
</dbReference>
<dbReference type="EMBL" id="ABQC02000019">
    <property type="protein sequence ID" value="EDY95752.1"/>
    <property type="molecule type" value="Genomic_DNA"/>
</dbReference>
<gene>
    <name evidence="1" type="ORF">BACPLE_02028</name>
</gene>
<dbReference type="OrthoDB" id="1079023at2"/>
<evidence type="ECO:0000313" key="1">
    <source>
        <dbReference type="EMBL" id="EDY95752.1"/>
    </source>
</evidence>
<dbReference type="Proteomes" id="UP000003452">
    <property type="component" value="Unassembled WGS sequence"/>
</dbReference>
<proteinExistence type="predicted"/>
<protein>
    <submittedName>
        <fullName evidence="1">Uncharacterized protein</fullName>
    </submittedName>
</protein>
<dbReference type="RefSeq" id="WP_007561574.1">
    <property type="nucleotide sequence ID" value="NZ_DS990130.1"/>
</dbReference>
<comment type="caution">
    <text evidence="1">The sequence shown here is derived from an EMBL/GenBank/DDBJ whole genome shotgun (WGS) entry which is preliminary data.</text>
</comment>
<accession>B5CZ71</accession>
<dbReference type="HOGENOM" id="CLU_141625_0_0_10"/>
<dbReference type="GeneID" id="43185027"/>
<sequence>MKMSEQSRASIVSALKTAICRYASEGDETVVTDIHLQPNSESGELIIFDDDDQELSRTIINEWVEYESDDFYTVVEPILRAEVEALKESGKLEKLCLMKPYSFVLVDEDKETVAELLLVDEDETLLLNDELLKGLDEELDAFLKDLLER</sequence>
<organism evidence="1 2">
    <name type="scientific">Phocaeicola plebeius (strain DSM 17135 / JCM 12973 / CCUG 54634 / M2)</name>
    <name type="common">Bacteroides plebeius</name>
    <dbReference type="NCBI Taxonomy" id="484018"/>
    <lineage>
        <taxon>Bacteria</taxon>
        <taxon>Pseudomonadati</taxon>
        <taxon>Bacteroidota</taxon>
        <taxon>Bacteroidia</taxon>
        <taxon>Bacteroidales</taxon>
        <taxon>Bacteroidaceae</taxon>
        <taxon>Phocaeicola</taxon>
    </lineage>
</organism>